<keyword evidence="1" id="KW-0472">Membrane</keyword>
<feature type="transmembrane region" description="Helical" evidence="1">
    <location>
        <begin position="5"/>
        <end position="21"/>
    </location>
</feature>
<dbReference type="PANTHER" id="PTHR43358">
    <property type="entry name" value="ALPHA/BETA-HYDROLASE"/>
    <property type="match status" value="1"/>
</dbReference>
<dbReference type="PANTHER" id="PTHR43358:SF4">
    <property type="entry name" value="ALPHA_BETA HYDROLASE FOLD-1 DOMAIN-CONTAINING PROTEIN"/>
    <property type="match status" value="1"/>
</dbReference>
<protein>
    <recommendedName>
        <fullName evidence="5">Serine aminopeptidase S33 domain-containing protein</fullName>
    </recommendedName>
</protein>
<accession>A0A8S2E9R3</accession>
<evidence type="ECO:0000313" key="2">
    <source>
        <dbReference type="EMBL" id="CAF1164129.1"/>
    </source>
</evidence>
<keyword evidence="1" id="KW-0812">Transmembrane</keyword>
<organism evidence="2 4">
    <name type="scientific">Didymodactylos carnosus</name>
    <dbReference type="NCBI Taxonomy" id="1234261"/>
    <lineage>
        <taxon>Eukaryota</taxon>
        <taxon>Metazoa</taxon>
        <taxon>Spiralia</taxon>
        <taxon>Gnathifera</taxon>
        <taxon>Rotifera</taxon>
        <taxon>Eurotatoria</taxon>
        <taxon>Bdelloidea</taxon>
        <taxon>Philodinida</taxon>
        <taxon>Philodinidae</taxon>
        <taxon>Didymodactylos</taxon>
    </lineage>
</organism>
<dbReference type="InterPro" id="IPR029058">
    <property type="entry name" value="AB_hydrolase_fold"/>
</dbReference>
<feature type="transmembrane region" description="Helical" evidence="1">
    <location>
        <begin position="27"/>
        <end position="47"/>
    </location>
</feature>
<dbReference type="Proteomes" id="UP000677228">
    <property type="component" value="Unassembled WGS sequence"/>
</dbReference>
<dbReference type="SUPFAM" id="SSF53474">
    <property type="entry name" value="alpha/beta-Hydrolases"/>
    <property type="match status" value="1"/>
</dbReference>
<dbReference type="InterPro" id="IPR052920">
    <property type="entry name" value="DNA-binding_regulatory"/>
</dbReference>
<evidence type="ECO:0008006" key="5">
    <source>
        <dbReference type="Google" id="ProtNLM"/>
    </source>
</evidence>
<name>A0A8S2E9R3_9BILA</name>
<comment type="caution">
    <text evidence="2">The sequence shown here is derived from an EMBL/GenBank/DDBJ whole genome shotgun (WGS) entry which is preliminary data.</text>
</comment>
<sequence>MKFLVLLCIFIFIPWLFYYFHFSLLIIILSFLLPIIIVVQYISYLFLHPKWHISTRNPKNGLPVKISGSAAQFYGSKITNPKIDFNIDFTEVEIDCLDKWPVLSSLEDANDNHLTNLNLKHKSHILRAWFVLPNSNNNDIKTSTCILAVHGAGRDRRNFMRHLPIFHSSGYAVLLIDCREHGISDSHGMGIGWASREAIDVINAAYYIKYKLNYNKCVVLSTSQGASASIIAAAYCGPKYVSNPLIDAVIAENPYSSKELLMTTILDEFLGHNPYPLSLILNSLQRLFSILIVFIVNIRLGLSISKTSSFLLHSINHHHLNPIQVIHEISPRPILLMHGTSDRTIPCQHSELLYNEARNPKKIWFAEGALHTAIYDKYPELWKSTVLNFLKEYNL</sequence>
<gene>
    <name evidence="2" type="ORF">OVA965_LOCUS22241</name>
    <name evidence="3" type="ORF">TMI583_LOCUS22956</name>
</gene>
<evidence type="ECO:0000313" key="4">
    <source>
        <dbReference type="Proteomes" id="UP000677228"/>
    </source>
</evidence>
<dbReference type="AlphaFoldDB" id="A0A8S2E9R3"/>
<dbReference type="Proteomes" id="UP000682733">
    <property type="component" value="Unassembled WGS sequence"/>
</dbReference>
<keyword evidence="1" id="KW-1133">Transmembrane helix</keyword>
<proteinExistence type="predicted"/>
<dbReference type="Gene3D" id="3.40.50.1820">
    <property type="entry name" value="alpha/beta hydrolase"/>
    <property type="match status" value="1"/>
</dbReference>
<evidence type="ECO:0000313" key="3">
    <source>
        <dbReference type="EMBL" id="CAF3975776.1"/>
    </source>
</evidence>
<evidence type="ECO:0000256" key="1">
    <source>
        <dbReference type="SAM" id="Phobius"/>
    </source>
</evidence>
<dbReference type="EMBL" id="CAJNOK010012468">
    <property type="protein sequence ID" value="CAF1164129.1"/>
    <property type="molecule type" value="Genomic_DNA"/>
</dbReference>
<reference evidence="2" key="1">
    <citation type="submission" date="2021-02" db="EMBL/GenBank/DDBJ databases">
        <authorList>
            <person name="Nowell W R."/>
        </authorList>
    </citation>
    <scope>NUCLEOTIDE SEQUENCE</scope>
</reference>
<dbReference type="EMBL" id="CAJOBA010033992">
    <property type="protein sequence ID" value="CAF3975776.1"/>
    <property type="molecule type" value="Genomic_DNA"/>
</dbReference>